<comment type="caution">
    <text evidence="2">The sequence shown here is derived from an EMBL/GenBank/DDBJ whole genome shotgun (WGS) entry which is preliminary data.</text>
</comment>
<dbReference type="PANTHER" id="PTHR22617:SF23">
    <property type="entry name" value="CHEMOTAXIS PROTEIN CHEW"/>
    <property type="match status" value="1"/>
</dbReference>
<feature type="domain" description="CheW-like" evidence="1">
    <location>
        <begin position="2"/>
        <end position="142"/>
    </location>
</feature>
<dbReference type="STRING" id="411684.HPDFL43_00170"/>
<protein>
    <submittedName>
        <fullName evidence="2">Chemotaxis signal transduction protein</fullName>
    </submittedName>
</protein>
<organism evidence="2 3">
    <name type="scientific">Hoeflea phototrophica (strain DSM 17068 / NCIMB 14078 / DFL-43)</name>
    <dbReference type="NCBI Taxonomy" id="411684"/>
    <lineage>
        <taxon>Bacteria</taxon>
        <taxon>Pseudomonadati</taxon>
        <taxon>Pseudomonadota</taxon>
        <taxon>Alphaproteobacteria</taxon>
        <taxon>Hyphomicrobiales</taxon>
        <taxon>Rhizobiaceae</taxon>
        <taxon>Hoeflea</taxon>
    </lineage>
</organism>
<dbReference type="HOGENOM" id="CLU_048995_3_4_5"/>
<evidence type="ECO:0000259" key="1">
    <source>
        <dbReference type="PROSITE" id="PS50851"/>
    </source>
</evidence>
<gene>
    <name evidence="2" type="ORF">HPDFL43_00170</name>
</gene>
<dbReference type="GO" id="GO:0007165">
    <property type="term" value="P:signal transduction"/>
    <property type="evidence" value="ECO:0007669"/>
    <property type="project" value="InterPro"/>
</dbReference>
<dbReference type="GO" id="GO:0006935">
    <property type="term" value="P:chemotaxis"/>
    <property type="evidence" value="ECO:0007669"/>
    <property type="project" value="InterPro"/>
</dbReference>
<proteinExistence type="predicted"/>
<reference evidence="2 3" key="2">
    <citation type="submission" date="2012-06" db="EMBL/GenBank/DDBJ databases">
        <authorList>
            <person name="Fiebig A."/>
        </authorList>
    </citation>
    <scope>NUCLEOTIDE SEQUENCE [LARGE SCALE GENOMIC DNA]</scope>
    <source>
        <strain evidence="2 3">DFL-43</strain>
    </source>
</reference>
<dbReference type="Gene3D" id="2.40.50.180">
    <property type="entry name" value="CheA-289, Domain 4"/>
    <property type="match status" value="1"/>
</dbReference>
<accession>A9CYG1</accession>
<dbReference type="Gene3D" id="2.30.30.40">
    <property type="entry name" value="SH3 Domains"/>
    <property type="match status" value="1"/>
</dbReference>
<dbReference type="InterPro" id="IPR039315">
    <property type="entry name" value="CheW"/>
</dbReference>
<dbReference type="Proteomes" id="UP000004291">
    <property type="component" value="Chromosome"/>
</dbReference>
<dbReference type="GO" id="GO:0005829">
    <property type="term" value="C:cytosol"/>
    <property type="evidence" value="ECO:0007669"/>
    <property type="project" value="TreeGrafter"/>
</dbReference>
<reference evidence="2 3" key="1">
    <citation type="submission" date="2007-10" db="EMBL/GenBank/DDBJ databases">
        <authorList>
            <person name="Wagner-Dobler I."/>
            <person name="Ferriera S."/>
            <person name="Johnson J."/>
            <person name="Kravitz S."/>
            <person name="Beeson K."/>
            <person name="Sutton G."/>
            <person name="Rogers Y.-H."/>
            <person name="Friedman R."/>
            <person name="Frazier M."/>
            <person name="Venter J.C."/>
        </authorList>
    </citation>
    <scope>NUCLEOTIDE SEQUENCE [LARGE SCALE GENOMIC DNA]</scope>
    <source>
        <strain evidence="2 3">DFL-43</strain>
    </source>
</reference>
<dbReference type="PROSITE" id="PS50851">
    <property type="entry name" value="CHEW"/>
    <property type="match status" value="1"/>
</dbReference>
<dbReference type="SUPFAM" id="SSF50341">
    <property type="entry name" value="CheW-like"/>
    <property type="match status" value="1"/>
</dbReference>
<dbReference type="AlphaFoldDB" id="A9CYG1"/>
<dbReference type="Pfam" id="PF01584">
    <property type="entry name" value="CheW"/>
    <property type="match status" value="1"/>
</dbReference>
<dbReference type="SMART" id="SM00260">
    <property type="entry name" value="CheW"/>
    <property type="match status" value="1"/>
</dbReference>
<evidence type="ECO:0000313" key="3">
    <source>
        <dbReference type="Proteomes" id="UP000004291"/>
    </source>
</evidence>
<evidence type="ECO:0000313" key="2">
    <source>
        <dbReference type="EMBL" id="EDQ34565.1"/>
    </source>
</evidence>
<dbReference type="EMBL" id="ABIA03000002">
    <property type="protein sequence ID" value="EDQ34565.1"/>
    <property type="molecule type" value="Genomic_DNA"/>
</dbReference>
<keyword evidence="3" id="KW-1185">Reference proteome</keyword>
<name>A9CYG1_HOEPD</name>
<dbReference type="InterPro" id="IPR036061">
    <property type="entry name" value="CheW-like_dom_sf"/>
</dbReference>
<dbReference type="PANTHER" id="PTHR22617">
    <property type="entry name" value="CHEMOTAXIS SENSOR HISTIDINE KINASE-RELATED"/>
    <property type="match status" value="1"/>
</dbReference>
<sequence>MMCDLVVFMIGEREFCISGQVVHEIRDWAPAPPLPHSPRHLHNVITVGGMTVPLMDMSDSLGLGQTDPVKRHAVIVVVNGSRRAALLVDSVSGRVSVRADRIQQVAGASDNGKSRAISGIANIEDRMVCVVKPDAMFGAYGSEAA</sequence>
<dbReference type="InterPro" id="IPR002545">
    <property type="entry name" value="CheW-lke_dom"/>
</dbReference>
<dbReference type="eggNOG" id="COG0835">
    <property type="taxonomic scope" value="Bacteria"/>
</dbReference>